<name>A0A5C8M5Q4_9GAMM</name>
<keyword evidence="9 10" id="KW-0472">Membrane</keyword>
<evidence type="ECO:0000256" key="3">
    <source>
        <dbReference type="ARBA" id="ARBA00006669"/>
    </source>
</evidence>
<evidence type="ECO:0000256" key="1">
    <source>
        <dbReference type="ARBA" id="ARBA00002672"/>
    </source>
</evidence>
<accession>A0A5C8M5Q4</accession>
<feature type="transmembrane region" description="Helical" evidence="10">
    <location>
        <begin position="176"/>
        <end position="195"/>
    </location>
</feature>
<keyword evidence="6" id="KW-1003">Cell membrane</keyword>
<dbReference type="Proteomes" id="UP000321814">
    <property type="component" value="Unassembled WGS sequence"/>
</dbReference>
<gene>
    <name evidence="11" type="ORF">FU839_03070</name>
</gene>
<evidence type="ECO:0000256" key="6">
    <source>
        <dbReference type="ARBA" id="ARBA00022475"/>
    </source>
</evidence>
<dbReference type="RefSeq" id="WP_147903110.1">
    <property type="nucleotide sequence ID" value="NZ_BAAAGC010000002.1"/>
</dbReference>
<comment type="similarity">
    <text evidence="3">Belongs to the nicotinamide ribonucleoside (NR) uptake permease (TC 4.B.1) family.</text>
</comment>
<feature type="transmembrane region" description="Helical" evidence="10">
    <location>
        <begin position="39"/>
        <end position="58"/>
    </location>
</feature>
<dbReference type="InterPro" id="IPR006419">
    <property type="entry name" value="NMN_transpt_PnuC"/>
</dbReference>
<feature type="transmembrane region" description="Helical" evidence="10">
    <location>
        <begin position="12"/>
        <end position="32"/>
    </location>
</feature>
<evidence type="ECO:0000256" key="7">
    <source>
        <dbReference type="ARBA" id="ARBA00022692"/>
    </source>
</evidence>
<dbReference type="NCBIfam" id="TIGR01528">
    <property type="entry name" value="NMN_trans_PnuC"/>
    <property type="match status" value="1"/>
</dbReference>
<evidence type="ECO:0000256" key="8">
    <source>
        <dbReference type="ARBA" id="ARBA00022989"/>
    </source>
</evidence>
<proteinExistence type="inferred from homology"/>
<keyword evidence="8 10" id="KW-1133">Transmembrane helix</keyword>
<protein>
    <recommendedName>
        <fullName evidence="4">Nicotinamide riboside transporter PnuC</fullName>
    </recommendedName>
</protein>
<dbReference type="Pfam" id="PF04973">
    <property type="entry name" value="NMN_transporter"/>
    <property type="match status" value="1"/>
</dbReference>
<feature type="transmembrane region" description="Helical" evidence="10">
    <location>
        <begin position="155"/>
        <end position="170"/>
    </location>
</feature>
<evidence type="ECO:0000256" key="4">
    <source>
        <dbReference type="ARBA" id="ARBA00017522"/>
    </source>
</evidence>
<keyword evidence="5" id="KW-0813">Transport</keyword>
<sequence>MTEAWWQLFSGWQTLTQLELAATLLALAYVLLAMKQSLWCWPAALLSTLLYTHIMWHSALLSDALLQLYYAGMALYGWYSWRQQKQLLPAGQSGMTEWSASTHLNLIGGTAIAGLVLGYLMDQYTHADFAYIDAQTTAFSVMTTYLVARKVVSNWLYWVVIDAVCIYVYIQKHLYFTTALFVLYTIIALIGFFVWRSSYQQQQQQTLPL</sequence>
<dbReference type="AlphaFoldDB" id="A0A5C8M5Q4"/>
<organism evidence="11 12">
    <name type="scientific">Rheinheimera tangshanensis</name>
    <dbReference type="NCBI Taxonomy" id="400153"/>
    <lineage>
        <taxon>Bacteria</taxon>
        <taxon>Pseudomonadati</taxon>
        <taxon>Pseudomonadota</taxon>
        <taxon>Gammaproteobacteria</taxon>
        <taxon>Chromatiales</taxon>
        <taxon>Chromatiaceae</taxon>
        <taxon>Rheinheimera</taxon>
    </lineage>
</organism>
<dbReference type="GO" id="GO:0005886">
    <property type="term" value="C:plasma membrane"/>
    <property type="evidence" value="ECO:0007669"/>
    <property type="project" value="UniProtKB-SubCell"/>
</dbReference>
<comment type="subcellular location">
    <subcellularLocation>
        <location evidence="2">Cell membrane</location>
        <topology evidence="2">Multi-pass membrane protein</topology>
    </subcellularLocation>
</comment>
<reference evidence="11 12" key="1">
    <citation type="submission" date="2019-08" db="EMBL/GenBank/DDBJ databases">
        <title>Draft genome analysis of Rheinheimera tangshanensis isolated from the roots of fresh rice plants (Oryza sativa).</title>
        <authorList>
            <person name="Yu Q."/>
            <person name="Qi Y."/>
            <person name="Zhang H."/>
            <person name="Pu J."/>
        </authorList>
    </citation>
    <scope>NUCLEOTIDE SEQUENCE [LARGE SCALE GENOMIC DNA]</scope>
    <source>
        <strain evidence="11 12">JA3-B52</strain>
    </source>
</reference>
<evidence type="ECO:0000256" key="10">
    <source>
        <dbReference type="SAM" id="Phobius"/>
    </source>
</evidence>
<keyword evidence="7 10" id="KW-0812">Transmembrane</keyword>
<dbReference type="PANTHER" id="PTHR36122">
    <property type="entry name" value="NICOTINAMIDE RIBOSIDE TRANSPORTER PNUC"/>
    <property type="match status" value="1"/>
</dbReference>
<keyword evidence="12" id="KW-1185">Reference proteome</keyword>
<dbReference type="EMBL" id="VRLR01000001">
    <property type="protein sequence ID" value="TXK83269.1"/>
    <property type="molecule type" value="Genomic_DNA"/>
</dbReference>
<feature type="transmembrane region" description="Helical" evidence="10">
    <location>
        <begin position="102"/>
        <end position="121"/>
    </location>
</feature>
<comment type="caution">
    <text evidence="11">The sequence shown here is derived from an EMBL/GenBank/DDBJ whole genome shotgun (WGS) entry which is preliminary data.</text>
</comment>
<comment type="function">
    <text evidence="1">Required for nicotinamide riboside transport across the inner membrane.</text>
</comment>
<dbReference type="GO" id="GO:0034257">
    <property type="term" value="F:nicotinamide riboside transmembrane transporter activity"/>
    <property type="evidence" value="ECO:0007669"/>
    <property type="project" value="InterPro"/>
</dbReference>
<evidence type="ECO:0000313" key="11">
    <source>
        <dbReference type="EMBL" id="TXK83269.1"/>
    </source>
</evidence>
<evidence type="ECO:0000256" key="5">
    <source>
        <dbReference type="ARBA" id="ARBA00022448"/>
    </source>
</evidence>
<evidence type="ECO:0000313" key="12">
    <source>
        <dbReference type="Proteomes" id="UP000321814"/>
    </source>
</evidence>
<dbReference type="OrthoDB" id="9791248at2"/>
<dbReference type="PANTHER" id="PTHR36122:SF2">
    <property type="entry name" value="NICOTINAMIDE RIBOSIDE TRANSPORTER PNUC"/>
    <property type="match status" value="1"/>
</dbReference>
<evidence type="ECO:0000256" key="2">
    <source>
        <dbReference type="ARBA" id="ARBA00004651"/>
    </source>
</evidence>
<evidence type="ECO:0000256" key="9">
    <source>
        <dbReference type="ARBA" id="ARBA00023136"/>
    </source>
</evidence>